<evidence type="ECO:0000313" key="4">
    <source>
        <dbReference type="Proteomes" id="UP000008495"/>
    </source>
</evidence>
<accession>K6VLC0</accession>
<dbReference type="EMBL" id="BAGZ01000005">
    <property type="protein sequence ID" value="GAB77494.1"/>
    <property type="molecule type" value="Genomic_DNA"/>
</dbReference>
<evidence type="ECO:0008006" key="5">
    <source>
        <dbReference type="Google" id="ProtNLM"/>
    </source>
</evidence>
<organism evidence="3 4">
    <name type="scientific">Austwickia chelonae NBRC 105200</name>
    <dbReference type="NCBI Taxonomy" id="1184607"/>
    <lineage>
        <taxon>Bacteria</taxon>
        <taxon>Bacillati</taxon>
        <taxon>Actinomycetota</taxon>
        <taxon>Actinomycetes</taxon>
        <taxon>Micrococcales</taxon>
        <taxon>Dermatophilaceae</taxon>
        <taxon>Austwickia</taxon>
    </lineage>
</organism>
<evidence type="ECO:0000313" key="3">
    <source>
        <dbReference type="EMBL" id="GAB77494.1"/>
    </source>
</evidence>
<reference evidence="3 4" key="1">
    <citation type="submission" date="2012-08" db="EMBL/GenBank/DDBJ databases">
        <title>Whole genome shotgun sequence of Austwickia chelonae NBRC 105200.</title>
        <authorList>
            <person name="Yoshida I."/>
            <person name="Hosoyama A."/>
            <person name="Tsuchikane K."/>
            <person name="Katsumata H."/>
            <person name="Ando Y."/>
            <person name="Ohji S."/>
            <person name="Hamada M."/>
            <person name="Tamura T."/>
            <person name="Yamazoe A."/>
            <person name="Yamazaki S."/>
            <person name="Fujita N."/>
        </authorList>
    </citation>
    <scope>NUCLEOTIDE SEQUENCE [LARGE SCALE GENOMIC DNA]</scope>
    <source>
        <strain evidence="3 4">NBRC 105200</strain>
    </source>
</reference>
<gene>
    <name evidence="3" type="ORF">AUCHE_05_04060</name>
</gene>
<comment type="caution">
    <text evidence="3">The sequence shown here is derived from an EMBL/GenBank/DDBJ whole genome shotgun (WGS) entry which is preliminary data.</text>
</comment>
<sequence length="477" mass="51895">MSEPTAPNASPDSTPTVEPAATGETSPAAEIPNPSPAALAKTPPPSPAQVAGRLHPATPGVRASQFGRVADDGTVYVITPDGEKDVGSYPGATPEEALAYFTRKYDEVNAQADLLLQRVTQTELSTKEASDGLTKLRETVQDLRAVGDLVALAAKIEHVATAVEARRQVEAAERAQAREAATARRIEIVEAAEKIAAQPEERIQWKASSAQMRQLLDDWKTAQREGPKLDRETEQALWHRLSGARNSFDKVRRVHFAQLGNAQAAAKAAKEELVAEAEKLAESTDWGSTAGAFKRLMDRWRQAGRASRTDDDALWARFKAAQDSFFAAKDQVVAAENEEFTANLKVKEELLKQAQALLPVKDLDSTKASLRQLQEKWDAAGKVPRADLDRIEKGMRRVEAAVREAEDRKWQRTNPEVAARAQSLVTQLEAACDGLRADLAKAEASGDSRKIGKAKEALEAREAWLEQARSGLAEFGG</sequence>
<evidence type="ECO:0000256" key="1">
    <source>
        <dbReference type="SAM" id="Coils"/>
    </source>
</evidence>
<feature type="coiled-coil region" evidence="1">
    <location>
        <begin position="388"/>
        <end position="445"/>
    </location>
</feature>
<dbReference type="eggNOG" id="COG3266">
    <property type="taxonomic scope" value="Bacteria"/>
</dbReference>
<proteinExistence type="predicted"/>
<dbReference type="AlphaFoldDB" id="K6VLC0"/>
<name>K6VLC0_9MICO</name>
<dbReference type="RefSeq" id="WP_006502246.1">
    <property type="nucleotide sequence ID" value="NZ_BAGZ01000005.1"/>
</dbReference>
<evidence type="ECO:0000256" key="2">
    <source>
        <dbReference type="SAM" id="MobiDB-lite"/>
    </source>
</evidence>
<keyword evidence="1" id="KW-0175">Coiled coil</keyword>
<feature type="compositionally biased region" description="Polar residues" evidence="2">
    <location>
        <begin position="1"/>
        <end position="16"/>
    </location>
</feature>
<dbReference type="InterPro" id="IPR007139">
    <property type="entry name" value="DUF349"/>
</dbReference>
<dbReference type="STRING" id="100225.SAMN05421595_1331"/>
<keyword evidence="4" id="KW-1185">Reference proteome</keyword>
<dbReference type="Proteomes" id="UP000008495">
    <property type="component" value="Unassembled WGS sequence"/>
</dbReference>
<feature type="region of interest" description="Disordered" evidence="2">
    <location>
        <begin position="1"/>
        <end position="66"/>
    </location>
</feature>
<dbReference type="Pfam" id="PF03993">
    <property type="entry name" value="DUF349"/>
    <property type="match status" value="3"/>
</dbReference>
<protein>
    <recommendedName>
        <fullName evidence="5">ATPase</fullName>
    </recommendedName>
</protein>